<keyword evidence="1" id="KW-0472">Membrane</keyword>
<dbReference type="HOGENOM" id="CLU_2472491_0_0_1"/>
<keyword evidence="1" id="KW-1133">Transmembrane helix</keyword>
<sequence>MEAISTRIPVDKADFKNYFPKNSKTMLKKRKTSATFQEKNICPATQSGEQHLMMMKTFIQIFLVIRIIQFAVVNINPFSHGYAESTWN</sequence>
<evidence type="ECO:0000313" key="2">
    <source>
        <dbReference type="EMBL" id="AES75648.1"/>
    </source>
</evidence>
<reference evidence="3" key="3">
    <citation type="submission" date="2015-04" db="UniProtKB">
        <authorList>
            <consortium name="EnsemblPlants"/>
        </authorList>
    </citation>
    <scope>IDENTIFICATION</scope>
    <source>
        <strain evidence="3">cv. Jemalong A17</strain>
    </source>
</reference>
<keyword evidence="1 2" id="KW-0812">Transmembrane</keyword>
<keyword evidence="4" id="KW-1185">Reference proteome</keyword>
<reference evidence="2 4" key="1">
    <citation type="journal article" date="2011" name="Nature">
        <title>The Medicago genome provides insight into the evolution of rhizobial symbioses.</title>
        <authorList>
            <person name="Young N.D."/>
            <person name="Debelle F."/>
            <person name="Oldroyd G.E."/>
            <person name="Geurts R."/>
            <person name="Cannon S.B."/>
            <person name="Udvardi M.K."/>
            <person name="Benedito V.A."/>
            <person name="Mayer K.F."/>
            <person name="Gouzy J."/>
            <person name="Schoof H."/>
            <person name="Van de Peer Y."/>
            <person name="Proost S."/>
            <person name="Cook D.R."/>
            <person name="Meyers B.C."/>
            <person name="Spannagl M."/>
            <person name="Cheung F."/>
            <person name="De Mita S."/>
            <person name="Krishnakumar V."/>
            <person name="Gundlach H."/>
            <person name="Zhou S."/>
            <person name="Mudge J."/>
            <person name="Bharti A.K."/>
            <person name="Murray J.D."/>
            <person name="Naoumkina M.A."/>
            <person name="Rosen B."/>
            <person name="Silverstein K.A."/>
            <person name="Tang H."/>
            <person name="Rombauts S."/>
            <person name="Zhao P.X."/>
            <person name="Zhou P."/>
            <person name="Barbe V."/>
            <person name="Bardou P."/>
            <person name="Bechner M."/>
            <person name="Bellec A."/>
            <person name="Berger A."/>
            <person name="Berges H."/>
            <person name="Bidwell S."/>
            <person name="Bisseling T."/>
            <person name="Choisne N."/>
            <person name="Couloux A."/>
            <person name="Denny R."/>
            <person name="Deshpande S."/>
            <person name="Dai X."/>
            <person name="Doyle J.J."/>
            <person name="Dudez A.M."/>
            <person name="Farmer A.D."/>
            <person name="Fouteau S."/>
            <person name="Franken C."/>
            <person name="Gibelin C."/>
            <person name="Gish J."/>
            <person name="Goldstein S."/>
            <person name="Gonzalez A.J."/>
            <person name="Green P.J."/>
            <person name="Hallab A."/>
            <person name="Hartog M."/>
            <person name="Hua A."/>
            <person name="Humphray S.J."/>
            <person name="Jeong D.H."/>
            <person name="Jing Y."/>
            <person name="Jocker A."/>
            <person name="Kenton S.M."/>
            <person name="Kim D.J."/>
            <person name="Klee K."/>
            <person name="Lai H."/>
            <person name="Lang C."/>
            <person name="Lin S."/>
            <person name="Macmil S.L."/>
            <person name="Magdelenat G."/>
            <person name="Matthews L."/>
            <person name="McCorrison J."/>
            <person name="Monaghan E.L."/>
            <person name="Mun J.H."/>
            <person name="Najar F.Z."/>
            <person name="Nicholson C."/>
            <person name="Noirot C."/>
            <person name="O'Bleness M."/>
            <person name="Paule C.R."/>
            <person name="Poulain J."/>
            <person name="Prion F."/>
            <person name="Qin B."/>
            <person name="Qu C."/>
            <person name="Retzel E.F."/>
            <person name="Riddle C."/>
            <person name="Sallet E."/>
            <person name="Samain S."/>
            <person name="Samson N."/>
            <person name="Sanders I."/>
            <person name="Saurat O."/>
            <person name="Scarpelli C."/>
            <person name="Schiex T."/>
            <person name="Segurens B."/>
            <person name="Severin A.J."/>
            <person name="Sherrier D.J."/>
            <person name="Shi R."/>
            <person name="Sims S."/>
            <person name="Singer S.R."/>
            <person name="Sinharoy S."/>
            <person name="Sterck L."/>
            <person name="Viollet A."/>
            <person name="Wang B.B."/>
            <person name="Wang K."/>
            <person name="Wang M."/>
            <person name="Wang X."/>
            <person name="Warfsmann J."/>
            <person name="Weissenbach J."/>
            <person name="White D.D."/>
            <person name="White J.D."/>
            <person name="Wiley G.B."/>
            <person name="Wincker P."/>
            <person name="Xing Y."/>
            <person name="Yang L."/>
            <person name="Yao Z."/>
            <person name="Ying F."/>
            <person name="Zhai J."/>
            <person name="Zhou L."/>
            <person name="Zuber A."/>
            <person name="Denarie J."/>
            <person name="Dixon R.A."/>
            <person name="May G.D."/>
            <person name="Schwartz D.C."/>
            <person name="Rogers J."/>
            <person name="Quetier F."/>
            <person name="Town C.D."/>
            <person name="Roe B.A."/>
        </authorList>
    </citation>
    <scope>NUCLEOTIDE SEQUENCE [LARGE SCALE GENOMIC DNA]</scope>
    <source>
        <strain evidence="2">A17</strain>
        <strain evidence="3 4">cv. Jemalong A17</strain>
    </source>
</reference>
<gene>
    <name evidence="2" type="ordered locus">MTR_6g052620</name>
</gene>
<dbReference type="EnsemblPlants" id="AES75648">
    <property type="protein sequence ID" value="AES75648"/>
    <property type="gene ID" value="MTR_6g052620"/>
</dbReference>
<feature type="transmembrane region" description="Helical" evidence="1">
    <location>
        <begin position="58"/>
        <end position="78"/>
    </location>
</feature>
<evidence type="ECO:0000313" key="4">
    <source>
        <dbReference type="Proteomes" id="UP000002051"/>
    </source>
</evidence>
<dbReference type="EMBL" id="CM001222">
    <property type="protein sequence ID" value="AES75648.1"/>
    <property type="molecule type" value="Genomic_DNA"/>
</dbReference>
<accession>G7KLH9</accession>
<name>G7KLH9_MEDTR</name>
<evidence type="ECO:0000313" key="3">
    <source>
        <dbReference type="EnsemblPlants" id="AES75648"/>
    </source>
</evidence>
<dbReference type="Proteomes" id="UP000002051">
    <property type="component" value="Chromosome 6"/>
</dbReference>
<dbReference type="AlphaFoldDB" id="G7KLH9"/>
<protein>
    <submittedName>
        <fullName evidence="2">Transmembrane protein, putative</fullName>
    </submittedName>
</protein>
<dbReference type="PaxDb" id="3880-AES75648"/>
<organism evidence="2 4">
    <name type="scientific">Medicago truncatula</name>
    <name type="common">Barrel medic</name>
    <name type="synonym">Medicago tribuloides</name>
    <dbReference type="NCBI Taxonomy" id="3880"/>
    <lineage>
        <taxon>Eukaryota</taxon>
        <taxon>Viridiplantae</taxon>
        <taxon>Streptophyta</taxon>
        <taxon>Embryophyta</taxon>
        <taxon>Tracheophyta</taxon>
        <taxon>Spermatophyta</taxon>
        <taxon>Magnoliopsida</taxon>
        <taxon>eudicotyledons</taxon>
        <taxon>Gunneridae</taxon>
        <taxon>Pentapetalae</taxon>
        <taxon>rosids</taxon>
        <taxon>fabids</taxon>
        <taxon>Fabales</taxon>
        <taxon>Fabaceae</taxon>
        <taxon>Papilionoideae</taxon>
        <taxon>50 kb inversion clade</taxon>
        <taxon>NPAAA clade</taxon>
        <taxon>Hologalegina</taxon>
        <taxon>IRL clade</taxon>
        <taxon>Trifolieae</taxon>
        <taxon>Medicago</taxon>
    </lineage>
</organism>
<evidence type="ECO:0000256" key="1">
    <source>
        <dbReference type="SAM" id="Phobius"/>
    </source>
</evidence>
<reference evidence="2 4" key="2">
    <citation type="journal article" date="2014" name="BMC Genomics">
        <title>An improved genome release (version Mt4.0) for the model legume Medicago truncatula.</title>
        <authorList>
            <person name="Tang H."/>
            <person name="Krishnakumar V."/>
            <person name="Bidwell S."/>
            <person name="Rosen B."/>
            <person name="Chan A."/>
            <person name="Zhou S."/>
            <person name="Gentzbittel L."/>
            <person name="Childs K.L."/>
            <person name="Yandell M."/>
            <person name="Gundlach H."/>
            <person name="Mayer K.F."/>
            <person name="Schwartz D.C."/>
            <person name="Town C.D."/>
        </authorList>
    </citation>
    <scope>GENOME REANNOTATION</scope>
    <source>
        <strain evidence="3 4">cv. Jemalong A17</strain>
    </source>
</reference>
<proteinExistence type="predicted"/>